<evidence type="ECO:0000256" key="1">
    <source>
        <dbReference type="ARBA" id="ARBA00023157"/>
    </source>
</evidence>
<reference evidence="3 4" key="2">
    <citation type="journal article" date="2022" name="Mol. Biol. Evol.">
        <title>Comparative Genomics Reveals Insights into the Divergent Evolution of Astigmatic Mites and Household Pest Adaptations.</title>
        <authorList>
            <person name="Xiong Q."/>
            <person name="Wan A.T."/>
            <person name="Liu X."/>
            <person name="Fung C.S."/>
            <person name="Xiao X."/>
            <person name="Malainual N."/>
            <person name="Hou J."/>
            <person name="Wang L."/>
            <person name="Wang M."/>
            <person name="Yang K.Y."/>
            <person name="Cui Y."/>
            <person name="Leung E.L."/>
            <person name="Nong W."/>
            <person name="Shin S.K."/>
            <person name="Au S.W."/>
            <person name="Jeong K.Y."/>
            <person name="Chew F.T."/>
            <person name="Hui J.H."/>
            <person name="Leung T.F."/>
            <person name="Tungtrongchitr A."/>
            <person name="Zhong N."/>
            <person name="Liu Z."/>
            <person name="Tsui S.K."/>
        </authorList>
    </citation>
    <scope>NUCLEOTIDE SEQUENCE [LARGE SCALE GENOMIC DNA]</scope>
    <source>
        <strain evidence="3">Derp</strain>
    </source>
</reference>
<keyword evidence="4" id="KW-1185">Reference proteome</keyword>
<gene>
    <name evidence="3" type="primary">MAMDC4</name>
    <name evidence="3" type="ORF">DERP_013099</name>
</gene>
<feature type="disulfide bond" evidence="2">
    <location>
        <begin position="323"/>
        <end position="338"/>
    </location>
</feature>
<proteinExistence type="predicted"/>
<dbReference type="PROSITE" id="PS50068">
    <property type="entry name" value="LDLRA_2"/>
    <property type="match status" value="1"/>
</dbReference>
<sequence>MEYWIGRVHDVTQLTFLNSTKKFVYHTKPLLYTDFTKLPDGKIGQMKIISEIVDDGIPKIWVHNGVVLWSNSEVDDHYDSFIFIGSVRSIVAIDGISAVATGLLAESLCIGLMIFEIKDHCTNPSVIITTTNIHHHHQPNTNGYFDCQIDGHRSLYPSSKNDCGDNSDEYNCDEKLRFVLKMVKVGLKHIYHIKRWSPISHAMVDSPAFTITNGYDQCDIRMFTMKNSRNSTVSFKLWNLDTGGIKTLSIFDSYRGLAFYPNWITVHSESNDYTYQLLIEVLLIVVNINRSSIHNLTTEKPCIGLVCNDKHGKKICLPVQNICDFIEQCKNGEDEQQCSDCDFSNQTMCGWENGSNGGYVGAYKLQLNARLQYIMCPQINAPTICSINFPINLICLQQYLFLLIIDYYVRTSSPLLEPGEDHTELDYTTATSLYRSTPCKEQGSCDFEYMYNWQIMIGKNHYHIKQTIFWVRLQPTMSFCKKKDGMSYDHALPKLELVAMKIQMINLEWSNSKRLLMINMCNCRYGSTMETRRWQLIKIDIPYVDNGSKTITNKVIQIDYRPCIDRPGPTSEKKNGHIKSCGGYLFLTAYRVSHINHYMQKLFSGVRKISKNNVGYMCGVGQIQIKFKRKLPWHSVGVNELQLINSNAMDGSSKNGHYVIMRPHGLKNRGNLTANMYAPEIFCISTRLCITIDEICDNVND</sequence>
<dbReference type="InterPro" id="IPR002172">
    <property type="entry name" value="LDrepeatLR_classA_rpt"/>
</dbReference>
<accession>A0ABQ8J5J0</accession>
<comment type="caution">
    <text evidence="3">The sequence shown here is derived from an EMBL/GenBank/DDBJ whole genome shotgun (WGS) entry which is preliminary data.</text>
</comment>
<protein>
    <submittedName>
        <fullName evidence="3">MAM and LDL-receptor class A domain-containing protein</fullName>
    </submittedName>
</protein>
<dbReference type="Proteomes" id="UP000887458">
    <property type="component" value="Unassembled WGS sequence"/>
</dbReference>
<organism evidence="3 4">
    <name type="scientific">Dermatophagoides pteronyssinus</name>
    <name type="common">European house dust mite</name>
    <dbReference type="NCBI Taxonomy" id="6956"/>
    <lineage>
        <taxon>Eukaryota</taxon>
        <taxon>Metazoa</taxon>
        <taxon>Ecdysozoa</taxon>
        <taxon>Arthropoda</taxon>
        <taxon>Chelicerata</taxon>
        <taxon>Arachnida</taxon>
        <taxon>Acari</taxon>
        <taxon>Acariformes</taxon>
        <taxon>Sarcoptiformes</taxon>
        <taxon>Astigmata</taxon>
        <taxon>Psoroptidia</taxon>
        <taxon>Analgoidea</taxon>
        <taxon>Pyroglyphidae</taxon>
        <taxon>Dermatophagoidinae</taxon>
        <taxon>Dermatophagoides</taxon>
    </lineage>
</organism>
<dbReference type="EMBL" id="NJHN03000072">
    <property type="protein sequence ID" value="KAH9417839.1"/>
    <property type="molecule type" value="Genomic_DNA"/>
</dbReference>
<name>A0ABQ8J5J0_DERPT</name>
<keyword evidence="1 2" id="KW-1015">Disulfide bond</keyword>
<evidence type="ECO:0000256" key="2">
    <source>
        <dbReference type="PROSITE-ProRule" id="PRU00124"/>
    </source>
</evidence>
<comment type="caution">
    <text evidence="2">Lacks conserved residue(s) required for the propagation of feature annotation.</text>
</comment>
<evidence type="ECO:0000313" key="3">
    <source>
        <dbReference type="EMBL" id="KAH9417839.1"/>
    </source>
</evidence>
<evidence type="ECO:0000313" key="4">
    <source>
        <dbReference type="Proteomes" id="UP000887458"/>
    </source>
</evidence>
<reference evidence="3 4" key="1">
    <citation type="journal article" date="2018" name="J. Allergy Clin. Immunol.">
        <title>High-quality assembly of Dermatophagoides pteronyssinus genome and transcriptome reveals a wide range of novel allergens.</title>
        <authorList>
            <person name="Liu X.Y."/>
            <person name="Yang K.Y."/>
            <person name="Wang M.Q."/>
            <person name="Kwok J.S."/>
            <person name="Zeng X."/>
            <person name="Yang Z."/>
            <person name="Xiao X.J."/>
            <person name="Lau C.P."/>
            <person name="Li Y."/>
            <person name="Huang Z.M."/>
            <person name="Ba J.G."/>
            <person name="Yim A.K."/>
            <person name="Ouyang C.Y."/>
            <person name="Ngai S.M."/>
            <person name="Chan T.F."/>
            <person name="Leung E.L."/>
            <person name="Liu L."/>
            <person name="Liu Z.G."/>
            <person name="Tsui S.K."/>
        </authorList>
    </citation>
    <scope>NUCLEOTIDE SEQUENCE [LARGE SCALE GENOMIC DNA]</scope>
    <source>
        <strain evidence="3">Derp</strain>
    </source>
</reference>